<evidence type="ECO:0000313" key="3">
    <source>
        <dbReference type="Proteomes" id="UP000275267"/>
    </source>
</evidence>
<organism evidence="2 3">
    <name type="scientific">Panicum miliaceum</name>
    <name type="common">Proso millet</name>
    <name type="synonym">Broomcorn millet</name>
    <dbReference type="NCBI Taxonomy" id="4540"/>
    <lineage>
        <taxon>Eukaryota</taxon>
        <taxon>Viridiplantae</taxon>
        <taxon>Streptophyta</taxon>
        <taxon>Embryophyta</taxon>
        <taxon>Tracheophyta</taxon>
        <taxon>Spermatophyta</taxon>
        <taxon>Magnoliopsida</taxon>
        <taxon>Liliopsida</taxon>
        <taxon>Poales</taxon>
        <taxon>Poaceae</taxon>
        <taxon>PACMAD clade</taxon>
        <taxon>Panicoideae</taxon>
        <taxon>Panicodae</taxon>
        <taxon>Paniceae</taxon>
        <taxon>Panicinae</taxon>
        <taxon>Panicum</taxon>
        <taxon>Panicum sect. Panicum</taxon>
    </lineage>
</organism>
<evidence type="ECO:0000313" key="2">
    <source>
        <dbReference type="EMBL" id="RLM55745.1"/>
    </source>
</evidence>
<sequence>MAGRLEGPGIFGWKVGVCPNVGEMTDTDDGYAFPAHSGSYDWETVTRRKSQPMFVREIAPGERCYVAPCRGQAARHLAENVPSQSESAETTQGQLPKSNDPIPGASLERTSENEPMINPAQNTQIIISDSSATTSDPTNVSALQDTSSYIQPATIQEPNILAPLIDTLKRLLKKKQIIKNLL</sequence>
<comment type="caution">
    <text evidence="2">The sequence shown here is derived from an EMBL/GenBank/DDBJ whole genome shotgun (WGS) entry which is preliminary data.</text>
</comment>
<evidence type="ECO:0000256" key="1">
    <source>
        <dbReference type="SAM" id="MobiDB-lite"/>
    </source>
</evidence>
<dbReference type="AlphaFoldDB" id="A0A3L6PI27"/>
<gene>
    <name evidence="2" type="ORF">C2845_PM10G05310</name>
</gene>
<protein>
    <submittedName>
        <fullName evidence="2">Uncharacterized protein</fullName>
    </submittedName>
</protein>
<dbReference type="Proteomes" id="UP000275267">
    <property type="component" value="Unassembled WGS sequence"/>
</dbReference>
<proteinExistence type="predicted"/>
<feature type="region of interest" description="Disordered" evidence="1">
    <location>
        <begin position="77"/>
        <end position="112"/>
    </location>
</feature>
<reference evidence="3" key="1">
    <citation type="journal article" date="2019" name="Nat. Commun.">
        <title>The genome of broomcorn millet.</title>
        <authorList>
            <person name="Zou C."/>
            <person name="Miki D."/>
            <person name="Li D."/>
            <person name="Tang Q."/>
            <person name="Xiao L."/>
            <person name="Rajput S."/>
            <person name="Deng P."/>
            <person name="Jia W."/>
            <person name="Huang R."/>
            <person name="Zhang M."/>
            <person name="Sun Y."/>
            <person name="Hu J."/>
            <person name="Fu X."/>
            <person name="Schnable P.S."/>
            <person name="Li F."/>
            <person name="Zhang H."/>
            <person name="Feng B."/>
            <person name="Zhu X."/>
            <person name="Liu R."/>
            <person name="Schnable J.C."/>
            <person name="Zhu J.-K."/>
            <person name="Zhang H."/>
        </authorList>
    </citation>
    <scope>NUCLEOTIDE SEQUENCE [LARGE SCALE GENOMIC DNA]</scope>
</reference>
<keyword evidence="3" id="KW-1185">Reference proteome</keyword>
<accession>A0A3L6PI27</accession>
<feature type="compositionally biased region" description="Polar residues" evidence="1">
    <location>
        <begin position="81"/>
        <end position="97"/>
    </location>
</feature>
<name>A0A3L6PI27_PANMI</name>
<dbReference type="EMBL" id="PQIB02000018">
    <property type="protein sequence ID" value="RLM55745.1"/>
    <property type="molecule type" value="Genomic_DNA"/>
</dbReference>